<keyword evidence="1" id="KW-0808">Transferase</keyword>
<keyword evidence="2" id="KW-1185">Reference proteome</keyword>
<dbReference type="EMBL" id="LR792684">
    <property type="protein sequence ID" value="CAB3392560.1"/>
    <property type="molecule type" value="Genomic_DNA"/>
</dbReference>
<evidence type="ECO:0000313" key="1">
    <source>
        <dbReference type="EMBL" id="CAB3392560.1"/>
    </source>
</evidence>
<protein>
    <submittedName>
        <fullName evidence="1">Aminodeoxyfutalosine synthase</fullName>
        <ecNumber evidence="1">2.5.1.120</ecNumber>
    </submittedName>
</protein>
<dbReference type="Proteomes" id="UP000501793">
    <property type="component" value="Chromosome"/>
</dbReference>
<accession>A0ACA8Z8Z7</accession>
<sequence length="358" mass="40871">MSGIADIAEKVRHGQRLSLEDGLRLYRHDDLLEIGRLADEYNRRLNERNVYFIQNMYINPTNVCEAHCGFCYYRRDPDQEGAYTMSPDKVLEYVKERWTPGIKEFHIVGGHNPTVPFQYYTDVVRALKTAYPDVTIKAYTAAEVEFFHRLSGLSVKEVLQALKDAGLESMPGGGAEILSERYREKLAPDKASVEQWLGVHRIAHQLGIRTHATMLYGLIETLEERLQHMIYIRELQDETGGFLSFIPLAVQPSRKTASLKQRTSADDDLRTIAVSRLMLDNVPHIKAYWINIGPRLTQMAVYFGSSDIHGTLVEERISHAGGALTSQSLTRDELVWLIKGAGRIPVERDTFYRPVRVY</sequence>
<evidence type="ECO:0000313" key="2">
    <source>
        <dbReference type="Proteomes" id="UP000501793"/>
    </source>
</evidence>
<organism evidence="1 2">
    <name type="scientific">Kyrpidia spormannii</name>
    <dbReference type="NCBI Taxonomy" id="2055160"/>
    <lineage>
        <taxon>Bacteria</taxon>
        <taxon>Bacillati</taxon>
        <taxon>Bacillota</taxon>
        <taxon>Bacilli</taxon>
        <taxon>Bacillales</taxon>
        <taxon>Alicyclobacillaceae</taxon>
        <taxon>Kyrpidia</taxon>
    </lineage>
</organism>
<reference evidence="1" key="1">
    <citation type="submission" date="2020-04" db="EMBL/GenBank/DDBJ databases">
        <authorList>
            <person name="Hogendoorn C."/>
        </authorList>
    </citation>
    <scope>NUCLEOTIDE SEQUENCE</scope>
    <source>
        <strain evidence="1">FAVT5</strain>
    </source>
</reference>
<proteinExistence type="predicted"/>
<dbReference type="EC" id="2.5.1.120" evidence="1"/>
<name>A0ACA8Z8Z7_9BACL</name>
<gene>
    <name evidence="1" type="primary">mqnE</name>
    <name evidence="1" type="ORF">FAVT5_1933</name>
</gene>